<evidence type="ECO:0008006" key="4">
    <source>
        <dbReference type="Google" id="ProtNLM"/>
    </source>
</evidence>
<dbReference type="CDD" id="cd00267">
    <property type="entry name" value="ABC_ATPase"/>
    <property type="match status" value="1"/>
</dbReference>
<gene>
    <name evidence="2" type="ORF">B841_00625</name>
</gene>
<dbReference type="HOGENOM" id="CLU_009013_0_0_11"/>
<feature type="coiled-coil region" evidence="1">
    <location>
        <begin position="622"/>
        <end position="656"/>
    </location>
</feature>
<evidence type="ECO:0000313" key="2">
    <source>
        <dbReference type="EMBL" id="AGS33608.1"/>
    </source>
</evidence>
<dbReference type="EMBL" id="CP003924">
    <property type="protein sequence ID" value="AGS33608.1"/>
    <property type="molecule type" value="Genomic_DNA"/>
</dbReference>
<dbReference type="STRING" id="1224163.B841_00625"/>
<proteinExistence type="predicted"/>
<protein>
    <recommendedName>
        <fullName evidence="4">ATP-binding protein</fullName>
    </recommendedName>
</protein>
<dbReference type="Pfam" id="PF13558">
    <property type="entry name" value="SbcC_Walker_B"/>
    <property type="match status" value="1"/>
</dbReference>
<dbReference type="Proteomes" id="UP000015388">
    <property type="component" value="Chromosome"/>
</dbReference>
<keyword evidence="3" id="KW-1185">Reference proteome</keyword>
<feature type="coiled-coil region" evidence="1">
    <location>
        <begin position="305"/>
        <end position="353"/>
    </location>
</feature>
<keyword evidence="1" id="KW-0175">Coiled coil</keyword>
<dbReference type="KEGG" id="cmd:B841_00625"/>
<dbReference type="InterPro" id="IPR027417">
    <property type="entry name" value="P-loop_NTPase"/>
</dbReference>
<dbReference type="Gene3D" id="3.40.50.300">
    <property type="entry name" value="P-loop containing nucleotide triphosphate hydrolases"/>
    <property type="match status" value="1"/>
</dbReference>
<dbReference type="Pfam" id="PF13555">
    <property type="entry name" value="AAA_29"/>
    <property type="match status" value="1"/>
</dbReference>
<evidence type="ECO:0000256" key="1">
    <source>
        <dbReference type="SAM" id="Coils"/>
    </source>
</evidence>
<dbReference type="eggNOG" id="COG4913">
    <property type="taxonomic scope" value="Bacteria"/>
</dbReference>
<dbReference type="SUPFAM" id="SSF52540">
    <property type="entry name" value="P-loop containing nucleoside triphosphate hydrolases"/>
    <property type="match status" value="1"/>
</dbReference>
<feature type="coiled-coil region" evidence="1">
    <location>
        <begin position="681"/>
        <end position="715"/>
    </location>
</feature>
<accession>S5TG14</accession>
<dbReference type="RefSeq" id="WP_020933543.1">
    <property type="nucleotide sequence ID" value="NC_021915.1"/>
</dbReference>
<dbReference type="OrthoDB" id="174137at2"/>
<sequence>MNDHTTHDYAGQFRLAEIQVHNWGTFDGLHRVPVARDGFLITGPSGSGKSTLIDAVSTILVPPAQVRFNAAAGASGGQRSGRNLVTYCRGAWRREHAAEVDELTQSFLRTGPVWSGVLLRYDDGAGQSVTALRLMYLSADAHSPADVTNLFVLLPRTADLTEFEELARGGLNITTAKKQLPDALSVQRTHPPFVTTLRRHLGIVDPGALQLLHRTQSAKTLGDLNYLMRHFMLPEPDTFKIAATAVENFTQLQSAHQSVIAAREQVEQLRPVRDADRELTEITRQQTETEADSAGVEQYVLDKRVAFAEAERDEADGEITALTAARHSAQASLESVEAELETVRAQIHGVENAGVIHARAKVDDAEHTVRRVTAQAQRFTDLSREIDAEPPQTAEAFADFRLQVTDHCADLAEQTTTIGDRRPEMYGRMAEANQRLEQERQELQAIRTYRSSMDRRLLTAREKLAELTNLRQDDLPFVADLIHMRDGEHPWQPAAERVLGGFARTLLVPEEHYAQVAAAIDATHLGAKLQYVRFTPELAQARPGRITAETLASKITVRAGRFHDWLQSELSRRFDHLCVDTMDQFHAAQRAVTRQGQVKRDRHRHEKDDRSLIDDRRRWVLSGDVDDKIAELQRSIRGLEEQLTRSTQAKDELESAALAVSAQLTAAKRLLETEEFALIDVASAQRSLAELRRTLDELTDENTELAALKAAERQLVPAVRAQREKLDEINTELGGHQRGRRQAEALLAELGERMADAEPLSEEVRSRLAARFRRHTRKLRADNIDTWQHTVTDELGTERARLTQRASKQENIALNAMAAFLRRWEERKGDLVAEQAWRPDFIRELERLEADDLPRFEERFRDLLREQTRTHLSRLLKNIRQAASGVRSSIEAVNQSLADVEFYPGTYLKIEVRDAQPAETRQFVAKLTEVVDGVLAEESLAGSEQRFLTLKEVVGMLSVSDETSERVHRLRLDTREHVKFLGVETAADGTRGAVYDSAEGLSGGQAQKLSSFCLAAALRYQLTGAGLPAAQARASTVDVDEKVYPKFSTIILDEAFDRADSEFTRAAMDAFRQFGFHMILATPEKLLQTVQDYIGGLVMVDSPDRRHSVTSQLTIEEAGGETADCGR</sequence>
<name>S5TG14_9CORY</name>
<evidence type="ECO:0000313" key="3">
    <source>
        <dbReference type="Proteomes" id="UP000015388"/>
    </source>
</evidence>
<dbReference type="PATRIC" id="fig|1224163.3.peg.126"/>
<organism evidence="2 3">
    <name type="scientific">Corynebacterium maris DSM 45190</name>
    <dbReference type="NCBI Taxonomy" id="1224163"/>
    <lineage>
        <taxon>Bacteria</taxon>
        <taxon>Bacillati</taxon>
        <taxon>Actinomycetota</taxon>
        <taxon>Actinomycetes</taxon>
        <taxon>Mycobacteriales</taxon>
        <taxon>Corynebacteriaceae</taxon>
        <taxon>Corynebacterium</taxon>
    </lineage>
</organism>
<reference evidence="2 3" key="1">
    <citation type="submission" date="2012-11" db="EMBL/GenBank/DDBJ databases">
        <title>The complete genome sequence of Corynebacterium maris Coryn-1 (=DSM 45190).</title>
        <authorList>
            <person name="Schaffert L."/>
            <person name="Albersmeier A."/>
            <person name="Kalinowski J."/>
            <person name="Ruckert C."/>
        </authorList>
    </citation>
    <scope>NUCLEOTIDE SEQUENCE [LARGE SCALE GENOMIC DNA]</scope>
    <source>
        <strain evidence="3">Coryn-1</strain>
    </source>
</reference>
<dbReference type="AlphaFoldDB" id="S5TG14"/>